<dbReference type="PANTHER" id="PTHR37017">
    <property type="entry name" value="AB HYDROLASE-1 DOMAIN-CONTAINING PROTEIN-RELATED"/>
    <property type="match status" value="1"/>
</dbReference>
<dbReference type="InterPro" id="IPR029058">
    <property type="entry name" value="AB_hydrolase_fold"/>
</dbReference>
<keyword evidence="1" id="KW-0812">Transmembrane</keyword>
<gene>
    <name evidence="3" type="ORF">IM811_014429</name>
</gene>
<keyword evidence="1" id="KW-0472">Membrane</keyword>
<protein>
    <recommendedName>
        <fullName evidence="2">AB hydrolase-1 domain-containing protein</fullName>
    </recommendedName>
</protein>
<accession>A0A8H7TQ94</accession>
<proteinExistence type="predicted"/>
<dbReference type="Gene3D" id="3.40.50.1820">
    <property type="entry name" value="alpha/beta hydrolase"/>
    <property type="match status" value="1"/>
</dbReference>
<dbReference type="Pfam" id="PF12697">
    <property type="entry name" value="Abhydrolase_6"/>
    <property type="match status" value="1"/>
</dbReference>
<dbReference type="Proteomes" id="UP000616885">
    <property type="component" value="Unassembled WGS sequence"/>
</dbReference>
<dbReference type="InterPro" id="IPR052897">
    <property type="entry name" value="Sec-Metab_Biosynth_Hydrolase"/>
</dbReference>
<feature type="transmembrane region" description="Helical" evidence="1">
    <location>
        <begin position="131"/>
        <end position="149"/>
    </location>
</feature>
<dbReference type="EMBL" id="JADCTT010000005">
    <property type="protein sequence ID" value="KAF9752635.1"/>
    <property type="molecule type" value="Genomic_DNA"/>
</dbReference>
<organism evidence="3 4">
    <name type="scientific">Bionectria ochroleuca</name>
    <name type="common">Gliocladium roseum</name>
    <dbReference type="NCBI Taxonomy" id="29856"/>
    <lineage>
        <taxon>Eukaryota</taxon>
        <taxon>Fungi</taxon>
        <taxon>Dikarya</taxon>
        <taxon>Ascomycota</taxon>
        <taxon>Pezizomycotina</taxon>
        <taxon>Sordariomycetes</taxon>
        <taxon>Hypocreomycetidae</taxon>
        <taxon>Hypocreales</taxon>
        <taxon>Bionectriaceae</taxon>
        <taxon>Clonostachys</taxon>
    </lineage>
</organism>
<evidence type="ECO:0000313" key="3">
    <source>
        <dbReference type="EMBL" id="KAF9752635.1"/>
    </source>
</evidence>
<evidence type="ECO:0000256" key="1">
    <source>
        <dbReference type="SAM" id="Phobius"/>
    </source>
</evidence>
<keyword evidence="1" id="KW-1133">Transmembrane helix</keyword>
<dbReference type="SUPFAM" id="SSF53474">
    <property type="entry name" value="alpha/beta-Hydrolases"/>
    <property type="match status" value="1"/>
</dbReference>
<reference evidence="3" key="1">
    <citation type="submission" date="2020-10" db="EMBL/GenBank/DDBJ databases">
        <title>High-Quality Genome Resource of Clonostachys rosea strain S41 by Oxford Nanopore Long-Read Sequencing.</title>
        <authorList>
            <person name="Wang H."/>
        </authorList>
    </citation>
    <scope>NUCLEOTIDE SEQUENCE</scope>
    <source>
        <strain evidence="3">S41</strain>
    </source>
</reference>
<dbReference type="PANTHER" id="PTHR37017:SF3">
    <property type="entry name" value="AB HYDROLASE-1 DOMAIN-CONTAINING PROTEIN"/>
    <property type="match status" value="1"/>
</dbReference>
<comment type="caution">
    <text evidence="3">The sequence shown here is derived from an EMBL/GenBank/DDBJ whole genome shotgun (WGS) entry which is preliminary data.</text>
</comment>
<evidence type="ECO:0000313" key="4">
    <source>
        <dbReference type="Proteomes" id="UP000616885"/>
    </source>
</evidence>
<sequence>MVARERVNKATQVHDITMANPSEPTLVLVPGSWHRATCYNKITEILQGRYKLKCVQVTLPSTTGDPDATFKNDVDAARDAISSEIRAGRNVVVVAHSYGGLVGNSAIKGFAPSHDSSLSKSFQSTPTTGQVIGLILIASGYALTGVAFMDPFFGHPPPSWRINKETGFADIVLPPRQFFYHDLPEDEAEYWASQLTPHSLKSLFEGGEFVYSGFRDVPSWYIGTIEDQGLPVAAQRMTVAMARGMGASVEHRELPTSHSPFLSQPEETVEIMVEAVEAFTGKSVAEDGSKTRARRTDLVVPEVRLWEPFTWYRFGLPFLFGRFLGKCVLIFQWSKRLWRSN</sequence>
<dbReference type="AlphaFoldDB" id="A0A8H7TQ94"/>
<feature type="domain" description="AB hydrolase-1" evidence="2">
    <location>
        <begin position="26"/>
        <end position="270"/>
    </location>
</feature>
<dbReference type="InterPro" id="IPR000073">
    <property type="entry name" value="AB_hydrolase_1"/>
</dbReference>
<name>A0A8H7TQ94_BIOOC</name>
<evidence type="ECO:0000259" key="2">
    <source>
        <dbReference type="Pfam" id="PF12697"/>
    </source>
</evidence>